<protein>
    <recommendedName>
        <fullName evidence="3">Myb/SANT-like DNA-binding domain-containing protein</fullName>
    </recommendedName>
</protein>
<evidence type="ECO:0000259" key="3">
    <source>
        <dbReference type="Pfam" id="PF13837"/>
    </source>
</evidence>
<dbReference type="AlphaFoldDB" id="A0AAD9V304"/>
<proteinExistence type="predicted"/>
<evidence type="ECO:0000313" key="4">
    <source>
        <dbReference type="EMBL" id="KAK2559247.1"/>
    </source>
</evidence>
<dbReference type="EMBL" id="JARQWQ010000041">
    <property type="protein sequence ID" value="KAK2559247.1"/>
    <property type="molecule type" value="Genomic_DNA"/>
</dbReference>
<keyword evidence="1" id="KW-0175">Coiled coil</keyword>
<feature type="compositionally biased region" description="Polar residues" evidence="2">
    <location>
        <begin position="133"/>
        <end position="146"/>
    </location>
</feature>
<dbReference type="PANTHER" id="PTHR47595:SF1">
    <property type="entry name" value="MYB_SANT-LIKE DNA-BINDING DOMAIN-CONTAINING PROTEIN"/>
    <property type="match status" value="1"/>
</dbReference>
<evidence type="ECO:0000256" key="2">
    <source>
        <dbReference type="SAM" id="MobiDB-lite"/>
    </source>
</evidence>
<accession>A0AAD9V304</accession>
<organism evidence="4 5">
    <name type="scientific">Acropora cervicornis</name>
    <name type="common">Staghorn coral</name>
    <dbReference type="NCBI Taxonomy" id="6130"/>
    <lineage>
        <taxon>Eukaryota</taxon>
        <taxon>Metazoa</taxon>
        <taxon>Cnidaria</taxon>
        <taxon>Anthozoa</taxon>
        <taxon>Hexacorallia</taxon>
        <taxon>Scleractinia</taxon>
        <taxon>Astrocoeniina</taxon>
        <taxon>Acroporidae</taxon>
        <taxon>Acropora</taxon>
    </lineage>
</organism>
<feature type="region of interest" description="Disordered" evidence="2">
    <location>
        <begin position="107"/>
        <end position="183"/>
    </location>
</feature>
<dbReference type="InterPro" id="IPR044822">
    <property type="entry name" value="Myb_DNA-bind_4"/>
</dbReference>
<sequence length="290" mass="33312">MASKTQKKKTIVWTDEDVGLLLDVFAEETIQIGLEKAKCPKDKNAVYLEVQKKLEQHRIIKTVAAITDKLKKLRAKYKDVKDAAKKSENSRKPWKFMEQMDMIFKDNPTIDPPHLCDSSSSDHHSELDNESSLENGTGTSDNSSELNSEKGSDVVPDDRSSERKRSKYITGATPKSSKKTKLEKSIETVCLSLRESSEAEMKRFEEMEEKRHDRELKFRLEMRREERGHELRVLQMMMQTAVTLNGQLQDSRNLSIVLVDKRITTCNFESKLQTKKENIPRGGSKVNVVY</sequence>
<dbReference type="Proteomes" id="UP001249851">
    <property type="component" value="Unassembled WGS sequence"/>
</dbReference>
<evidence type="ECO:0000313" key="5">
    <source>
        <dbReference type="Proteomes" id="UP001249851"/>
    </source>
</evidence>
<feature type="domain" description="Myb/SANT-like DNA-binding" evidence="3">
    <location>
        <begin position="13"/>
        <end position="103"/>
    </location>
</feature>
<name>A0AAD9V304_ACRCE</name>
<keyword evidence="5" id="KW-1185">Reference proteome</keyword>
<feature type="coiled-coil region" evidence="1">
    <location>
        <begin position="63"/>
        <end position="90"/>
    </location>
</feature>
<comment type="caution">
    <text evidence="4">The sequence shown here is derived from an EMBL/GenBank/DDBJ whole genome shotgun (WGS) entry which is preliminary data.</text>
</comment>
<feature type="compositionally biased region" description="Basic and acidic residues" evidence="2">
    <location>
        <begin position="147"/>
        <end position="163"/>
    </location>
</feature>
<gene>
    <name evidence="4" type="ORF">P5673_018390</name>
</gene>
<reference evidence="4" key="1">
    <citation type="journal article" date="2023" name="G3 (Bethesda)">
        <title>Whole genome assembly and annotation of the endangered Caribbean coral Acropora cervicornis.</title>
        <authorList>
            <person name="Selwyn J.D."/>
            <person name="Vollmer S.V."/>
        </authorList>
    </citation>
    <scope>NUCLEOTIDE SEQUENCE</scope>
    <source>
        <strain evidence="4">K2</strain>
    </source>
</reference>
<dbReference type="Pfam" id="PF13837">
    <property type="entry name" value="Myb_DNA-bind_4"/>
    <property type="match status" value="1"/>
</dbReference>
<reference evidence="4" key="2">
    <citation type="journal article" date="2023" name="Science">
        <title>Genomic signatures of disease resistance in endangered staghorn corals.</title>
        <authorList>
            <person name="Vollmer S.V."/>
            <person name="Selwyn J.D."/>
            <person name="Despard B.A."/>
            <person name="Roesel C.L."/>
        </authorList>
    </citation>
    <scope>NUCLEOTIDE SEQUENCE</scope>
    <source>
        <strain evidence="4">K2</strain>
    </source>
</reference>
<evidence type="ECO:0000256" key="1">
    <source>
        <dbReference type="SAM" id="Coils"/>
    </source>
</evidence>
<dbReference type="PANTHER" id="PTHR47595">
    <property type="entry name" value="HEAT SHOCK 70 KDA PROTEIN 14"/>
    <property type="match status" value="1"/>
</dbReference>